<evidence type="ECO:0000313" key="3">
    <source>
        <dbReference type="Proteomes" id="UP000824120"/>
    </source>
</evidence>
<comment type="caution">
    <text evidence="2">The sequence shown here is derived from an EMBL/GenBank/DDBJ whole genome shotgun (WGS) entry which is preliminary data.</text>
</comment>
<dbReference type="Proteomes" id="UP000824120">
    <property type="component" value="Chromosome 9"/>
</dbReference>
<accession>A0A9J5XC18</accession>
<dbReference type="AlphaFoldDB" id="A0A9J5XC18"/>
<dbReference type="EMBL" id="JACXVP010000009">
    <property type="protein sequence ID" value="KAG5585923.1"/>
    <property type="molecule type" value="Genomic_DNA"/>
</dbReference>
<sequence length="283" mass="31637">MTRKDGTESGNDEVQNQMVAQESVSVEEVKILRQQMAEMYESWMNGQAPPPSIQEYLNVNMPFPIQVSTSNPVYPPGFGPYVNTSNTAGTSSIHPLNPPMMNNPLFMPTVQTNAIPQPTLYHANTPGHSTENCWTLKRVIEKLIEDKVIEIRNEEAPNITNNPLPAHNKEHVVGMIDIYEDCEQICRTKMKSEDSKEESSMVLEPIQKAPIIVNGASSNFGDSRKLVLYVPRAVKRREVPLNAPKLYIPSKLRTFGQNQGSVKEPIVIQIATQLPMTNTKTVP</sequence>
<evidence type="ECO:0000256" key="1">
    <source>
        <dbReference type="SAM" id="MobiDB-lite"/>
    </source>
</evidence>
<dbReference type="PANTHER" id="PTHR32108">
    <property type="entry name" value="DNA-DIRECTED RNA POLYMERASE SUBUNIT ALPHA"/>
    <property type="match status" value="1"/>
</dbReference>
<feature type="region of interest" description="Disordered" evidence="1">
    <location>
        <begin position="1"/>
        <end position="20"/>
    </location>
</feature>
<organism evidence="2 3">
    <name type="scientific">Solanum commersonii</name>
    <name type="common">Commerson's wild potato</name>
    <name type="synonym">Commerson's nightshade</name>
    <dbReference type="NCBI Taxonomy" id="4109"/>
    <lineage>
        <taxon>Eukaryota</taxon>
        <taxon>Viridiplantae</taxon>
        <taxon>Streptophyta</taxon>
        <taxon>Embryophyta</taxon>
        <taxon>Tracheophyta</taxon>
        <taxon>Spermatophyta</taxon>
        <taxon>Magnoliopsida</taxon>
        <taxon>eudicotyledons</taxon>
        <taxon>Gunneridae</taxon>
        <taxon>Pentapetalae</taxon>
        <taxon>asterids</taxon>
        <taxon>lamiids</taxon>
        <taxon>Solanales</taxon>
        <taxon>Solanaceae</taxon>
        <taxon>Solanoideae</taxon>
        <taxon>Solaneae</taxon>
        <taxon>Solanum</taxon>
    </lineage>
</organism>
<protein>
    <submittedName>
        <fullName evidence="2">Uncharacterized protein</fullName>
    </submittedName>
</protein>
<dbReference type="PANTHER" id="PTHR32108:SF9">
    <property type="entry name" value="REVERSE TRANSCRIPTASE RNASE H-LIKE DOMAIN-CONTAINING PROTEIN"/>
    <property type="match status" value="1"/>
</dbReference>
<dbReference type="OrthoDB" id="1305184at2759"/>
<feature type="compositionally biased region" description="Polar residues" evidence="1">
    <location>
        <begin position="8"/>
        <end position="20"/>
    </location>
</feature>
<proteinExistence type="predicted"/>
<keyword evidence="3" id="KW-1185">Reference proteome</keyword>
<evidence type="ECO:0000313" key="2">
    <source>
        <dbReference type="EMBL" id="KAG5585923.1"/>
    </source>
</evidence>
<gene>
    <name evidence="2" type="ORF">H5410_046357</name>
</gene>
<reference evidence="2 3" key="1">
    <citation type="submission" date="2020-09" db="EMBL/GenBank/DDBJ databases">
        <title>De no assembly of potato wild relative species, Solanum commersonii.</title>
        <authorList>
            <person name="Cho K."/>
        </authorList>
    </citation>
    <scope>NUCLEOTIDE SEQUENCE [LARGE SCALE GENOMIC DNA]</scope>
    <source>
        <strain evidence="2">LZ3.2</strain>
        <tissue evidence="2">Leaf</tissue>
    </source>
</reference>
<name>A0A9J5XC18_SOLCO</name>